<evidence type="ECO:0000259" key="1">
    <source>
        <dbReference type="SMART" id="SM00871"/>
    </source>
</evidence>
<dbReference type="SMART" id="SM00871">
    <property type="entry name" value="AraC_E_bind"/>
    <property type="match status" value="1"/>
</dbReference>
<feature type="domain" description="AraC effector-binding" evidence="1">
    <location>
        <begin position="2"/>
        <end position="153"/>
    </location>
</feature>
<evidence type="ECO:0000313" key="2">
    <source>
        <dbReference type="EMBL" id="GLS01324.1"/>
    </source>
</evidence>
<dbReference type="EMBL" id="BSOY01000023">
    <property type="protein sequence ID" value="GLS01324.1"/>
    <property type="molecule type" value="Genomic_DNA"/>
</dbReference>
<dbReference type="InterPro" id="IPR010499">
    <property type="entry name" value="AraC_E-bd"/>
</dbReference>
<dbReference type="Proteomes" id="UP001156921">
    <property type="component" value="Unassembled WGS sequence"/>
</dbReference>
<protein>
    <recommendedName>
        <fullName evidence="1">AraC effector-binding domain-containing protein</fullName>
    </recommendedName>
</protein>
<sequence length="156" mass="16714">MPEFPVVTLKPGPFAYITVTTPMAGIATAMGEGFGRLSALFAEARAEMAGMPMCHYVEYDETSTTFQLGFPCRPEEVGALRAAGLSIGETPASATMKAVHLGPYDSVGSTYNAMIGAMKAQGLVAARDMWEVYHSPPETPPEQIRTEILWPVRQGG</sequence>
<gene>
    <name evidence="2" type="ORF">GCM10007859_13370</name>
</gene>
<organism evidence="2 3">
    <name type="scientific">Brevundimonas denitrificans</name>
    <dbReference type="NCBI Taxonomy" id="1443434"/>
    <lineage>
        <taxon>Bacteria</taxon>
        <taxon>Pseudomonadati</taxon>
        <taxon>Pseudomonadota</taxon>
        <taxon>Alphaproteobacteria</taxon>
        <taxon>Caulobacterales</taxon>
        <taxon>Caulobacteraceae</taxon>
        <taxon>Brevundimonas</taxon>
    </lineage>
</organism>
<dbReference type="Pfam" id="PF06445">
    <property type="entry name" value="GyrI-like"/>
    <property type="match status" value="1"/>
</dbReference>
<accession>A0ABQ6BIR4</accession>
<comment type="caution">
    <text evidence="2">The sequence shown here is derived from an EMBL/GenBank/DDBJ whole genome shotgun (WGS) entry which is preliminary data.</text>
</comment>
<dbReference type="RefSeq" id="WP_284222179.1">
    <property type="nucleotide sequence ID" value="NZ_BSOY01000023.1"/>
</dbReference>
<dbReference type="SUPFAM" id="SSF55136">
    <property type="entry name" value="Probable bacterial effector-binding domain"/>
    <property type="match status" value="1"/>
</dbReference>
<name>A0ABQ6BIR4_9CAUL</name>
<reference evidence="3" key="1">
    <citation type="journal article" date="2019" name="Int. J. Syst. Evol. Microbiol.">
        <title>The Global Catalogue of Microorganisms (GCM) 10K type strain sequencing project: providing services to taxonomists for standard genome sequencing and annotation.</title>
        <authorList>
            <consortium name="The Broad Institute Genomics Platform"/>
            <consortium name="The Broad Institute Genome Sequencing Center for Infectious Disease"/>
            <person name="Wu L."/>
            <person name="Ma J."/>
        </authorList>
    </citation>
    <scope>NUCLEOTIDE SEQUENCE [LARGE SCALE GENOMIC DNA]</scope>
    <source>
        <strain evidence="3">NBRC 110107</strain>
    </source>
</reference>
<dbReference type="InterPro" id="IPR029442">
    <property type="entry name" value="GyrI-like"/>
</dbReference>
<keyword evidence="3" id="KW-1185">Reference proteome</keyword>
<proteinExistence type="predicted"/>
<evidence type="ECO:0000313" key="3">
    <source>
        <dbReference type="Proteomes" id="UP001156921"/>
    </source>
</evidence>
<dbReference type="InterPro" id="IPR011256">
    <property type="entry name" value="Reg_factor_effector_dom_sf"/>
</dbReference>
<dbReference type="Gene3D" id="3.20.80.10">
    <property type="entry name" value="Regulatory factor, effector binding domain"/>
    <property type="match status" value="1"/>
</dbReference>